<protein>
    <recommendedName>
        <fullName evidence="3">CNH domain-containing protein</fullName>
    </recommendedName>
</protein>
<gene>
    <name evidence="4" type="ORF">NLI96_g4651</name>
</gene>
<keyword evidence="1" id="KW-0344">Guanine-nucleotide releasing factor</keyword>
<feature type="compositionally biased region" description="Polar residues" evidence="2">
    <location>
        <begin position="340"/>
        <end position="361"/>
    </location>
</feature>
<dbReference type="InterPro" id="IPR001180">
    <property type="entry name" value="CNH_dom"/>
</dbReference>
<dbReference type="EMBL" id="JANAWD010000139">
    <property type="protein sequence ID" value="KAJ3485879.1"/>
    <property type="molecule type" value="Genomic_DNA"/>
</dbReference>
<dbReference type="InterPro" id="IPR052233">
    <property type="entry name" value="Rho-type_GEFs"/>
</dbReference>
<accession>A0AAD5V468</accession>
<dbReference type="GO" id="GO:0005085">
    <property type="term" value="F:guanyl-nucleotide exchange factor activity"/>
    <property type="evidence" value="ECO:0007669"/>
    <property type="project" value="UniProtKB-KW"/>
</dbReference>
<dbReference type="PROSITE" id="PS50219">
    <property type="entry name" value="CNH"/>
    <property type="match status" value="1"/>
</dbReference>
<proteinExistence type="predicted"/>
<feature type="region of interest" description="Disordered" evidence="2">
    <location>
        <begin position="338"/>
        <end position="361"/>
    </location>
</feature>
<evidence type="ECO:0000313" key="5">
    <source>
        <dbReference type="Proteomes" id="UP001212997"/>
    </source>
</evidence>
<dbReference type="SMART" id="SM00036">
    <property type="entry name" value="CNH"/>
    <property type="match status" value="1"/>
</dbReference>
<dbReference type="AlphaFoldDB" id="A0AAD5V468"/>
<organism evidence="4 5">
    <name type="scientific">Meripilus lineatus</name>
    <dbReference type="NCBI Taxonomy" id="2056292"/>
    <lineage>
        <taxon>Eukaryota</taxon>
        <taxon>Fungi</taxon>
        <taxon>Dikarya</taxon>
        <taxon>Basidiomycota</taxon>
        <taxon>Agaricomycotina</taxon>
        <taxon>Agaricomycetes</taxon>
        <taxon>Polyporales</taxon>
        <taxon>Meripilaceae</taxon>
        <taxon>Meripilus</taxon>
    </lineage>
</organism>
<name>A0AAD5V468_9APHY</name>
<dbReference type="PANTHER" id="PTHR46572">
    <property type="entry name" value="RHO1 GDP-GTP EXCHANGE PROTEIN 1-RELATED"/>
    <property type="match status" value="1"/>
</dbReference>
<dbReference type="Proteomes" id="UP001212997">
    <property type="component" value="Unassembled WGS sequence"/>
</dbReference>
<dbReference type="PANTHER" id="PTHR46572:SF1">
    <property type="entry name" value="RHO1 GUANINE NUCLEOTIDE EXCHANGE FACTOR TUS1"/>
    <property type="match status" value="1"/>
</dbReference>
<feature type="domain" description="CNH" evidence="3">
    <location>
        <begin position="1"/>
        <end position="272"/>
    </location>
</feature>
<sequence>MRRVLHLKMVTQCAMLEDFGIFLVLADKSLFAYHIEALVPSSPQSAHTSQTPQKLSGNKDVHFFSVGNLNNRTLVIYMKKKGLDSVFRVLEPVLGKINERSKAPQTFGSRLGLRSQRSDWFRIYRDFFLPSESFDLIFLKAKIVILCTKGFEIMDLIDFKSVTIPQRDEPRLEKLSKRLESCRPMGMFRSSKDEFLLCYDEFGLYVDRHGDPTRSAQAIEWEGTAEHVAWHPPYVLLFDSRFIEIRHVETGRLAQIIPGNDVRCIWDGQGPQVNNAPGVDGWSEGVSQEPRVHGVMNAPEAIPVPGAPRNARPTAQHVFELIPTIPLYLPGSLSSPSQSTYFAQSNSPPHSPTLNPALSWR</sequence>
<reference evidence="4" key="1">
    <citation type="submission" date="2022-07" db="EMBL/GenBank/DDBJ databases">
        <title>Genome Sequence of Physisporinus lineatus.</title>
        <authorList>
            <person name="Buettner E."/>
        </authorList>
    </citation>
    <scope>NUCLEOTIDE SEQUENCE</scope>
    <source>
        <strain evidence="4">VT162</strain>
    </source>
</reference>
<evidence type="ECO:0000256" key="2">
    <source>
        <dbReference type="SAM" id="MobiDB-lite"/>
    </source>
</evidence>
<evidence type="ECO:0000256" key="1">
    <source>
        <dbReference type="ARBA" id="ARBA00022658"/>
    </source>
</evidence>
<comment type="caution">
    <text evidence="4">The sequence shown here is derived from an EMBL/GenBank/DDBJ whole genome shotgun (WGS) entry which is preliminary data.</text>
</comment>
<keyword evidence="5" id="KW-1185">Reference proteome</keyword>
<evidence type="ECO:0000313" key="4">
    <source>
        <dbReference type="EMBL" id="KAJ3485879.1"/>
    </source>
</evidence>
<dbReference type="Pfam" id="PF00780">
    <property type="entry name" value="CNH"/>
    <property type="match status" value="1"/>
</dbReference>
<evidence type="ECO:0000259" key="3">
    <source>
        <dbReference type="PROSITE" id="PS50219"/>
    </source>
</evidence>